<sequence length="267" mass="30220">MAQHSGRDAVTDKVVLDPDVYCSLVKCAFNGAFQRKTEMNEHSLLFKQLVNNLVDAPSESSQHNPPEPKTGVLNGNLKESIDAIKADFLDHYSLLYNLQEYSIKERLEILGRHAPVENTVAHETTRATKIPTGETTYAQRAAAPEEAIKEEPSVSQGVLSMIDSLKHKFETLNNRIEALDNEIEAEVGDPNLREWEYSKESMHLRGHHDLEGDAELCNHIRNLYAYLSHQAKINDQKIEAMRNRLITLQAHAKILSKRQPNDTRVAF</sequence>
<evidence type="ECO:0000313" key="2">
    <source>
        <dbReference type="EMBL" id="GBE62298.1"/>
    </source>
</evidence>
<gene>
    <name evidence="2" type="ORF">BOVATA_037910</name>
</gene>
<dbReference type="VEuPathDB" id="PiroplasmaDB:BOVATA_037910"/>
<evidence type="ECO:0000313" key="3">
    <source>
        <dbReference type="Proteomes" id="UP000236319"/>
    </source>
</evidence>
<dbReference type="RefSeq" id="XP_028868541.1">
    <property type="nucleotide sequence ID" value="XM_029012708.1"/>
</dbReference>
<dbReference type="AlphaFoldDB" id="A0A2H6KH29"/>
<accession>A0A2H6KH29</accession>
<protein>
    <submittedName>
        <fullName evidence="2">Uncharacterized protein</fullName>
    </submittedName>
</protein>
<dbReference type="Proteomes" id="UP000236319">
    <property type="component" value="Unassembled WGS sequence"/>
</dbReference>
<evidence type="ECO:0000256" key="1">
    <source>
        <dbReference type="SAM" id="Coils"/>
    </source>
</evidence>
<reference evidence="2 3" key="1">
    <citation type="journal article" date="2017" name="BMC Genomics">
        <title>Whole-genome assembly of Babesia ovata and comparative genomics between closely related pathogens.</title>
        <authorList>
            <person name="Yamagishi J."/>
            <person name="Asada M."/>
            <person name="Hakimi H."/>
            <person name="Tanaka T.Q."/>
            <person name="Sugimoto C."/>
            <person name="Kawazu S."/>
        </authorList>
    </citation>
    <scope>NUCLEOTIDE SEQUENCE [LARGE SCALE GENOMIC DNA]</scope>
    <source>
        <strain evidence="2 3">Miyake</strain>
    </source>
</reference>
<dbReference type="GeneID" id="39876068"/>
<dbReference type="OrthoDB" id="363526at2759"/>
<dbReference type="EMBL" id="BDSA01000004">
    <property type="protein sequence ID" value="GBE62298.1"/>
    <property type="molecule type" value="Genomic_DNA"/>
</dbReference>
<comment type="caution">
    <text evidence="2">The sequence shown here is derived from an EMBL/GenBank/DDBJ whole genome shotgun (WGS) entry which is preliminary data.</text>
</comment>
<organism evidence="2 3">
    <name type="scientific">Babesia ovata</name>
    <dbReference type="NCBI Taxonomy" id="189622"/>
    <lineage>
        <taxon>Eukaryota</taxon>
        <taxon>Sar</taxon>
        <taxon>Alveolata</taxon>
        <taxon>Apicomplexa</taxon>
        <taxon>Aconoidasida</taxon>
        <taxon>Piroplasmida</taxon>
        <taxon>Babesiidae</taxon>
        <taxon>Babesia</taxon>
    </lineage>
</organism>
<proteinExistence type="predicted"/>
<feature type="coiled-coil region" evidence="1">
    <location>
        <begin position="162"/>
        <end position="189"/>
    </location>
</feature>
<keyword evidence="1" id="KW-0175">Coiled coil</keyword>
<name>A0A2H6KH29_9APIC</name>
<keyword evidence="3" id="KW-1185">Reference proteome</keyword>